<protein>
    <submittedName>
        <fullName evidence="2">Sporulation protein</fullName>
    </submittedName>
</protein>
<dbReference type="AlphaFoldDB" id="A0A3M8CGJ9"/>
<dbReference type="OrthoDB" id="2691390at2"/>
<keyword evidence="3" id="KW-1185">Reference proteome</keyword>
<gene>
    <name evidence="2" type="ORF">EDM52_10250</name>
</gene>
<comment type="caution">
    <text evidence="2">The sequence shown here is derived from an EMBL/GenBank/DDBJ whole genome shotgun (WGS) entry which is preliminary data.</text>
</comment>
<feature type="chain" id="PRO_5018244533" evidence="1">
    <location>
        <begin position="25"/>
        <end position="299"/>
    </location>
</feature>
<dbReference type="EMBL" id="RHHR01000014">
    <property type="protein sequence ID" value="RNB74623.1"/>
    <property type="molecule type" value="Genomic_DNA"/>
</dbReference>
<dbReference type="RefSeq" id="WP_122908908.1">
    <property type="nucleotide sequence ID" value="NZ_CBCSBE010000006.1"/>
</dbReference>
<keyword evidence="1" id="KW-0732">Signal</keyword>
<reference evidence="2 3" key="1">
    <citation type="submission" date="2018-10" db="EMBL/GenBank/DDBJ databases">
        <title>Phylogenomics of Brevibacillus.</title>
        <authorList>
            <person name="Dunlap C."/>
        </authorList>
    </citation>
    <scope>NUCLEOTIDE SEQUENCE [LARGE SCALE GENOMIC DNA]</scope>
    <source>
        <strain evidence="2 3">JCM 12215</strain>
    </source>
</reference>
<dbReference type="Pfam" id="PF09580">
    <property type="entry name" value="Spore_YhcN_YlaJ"/>
    <property type="match status" value="1"/>
</dbReference>
<sequence>MNKKWLVPAIAGIALMASACGNNAAPNYTTPNKTNTQSVRNFDGMHGLSIDGLRNRTSDGRGTQNNAGNYNSYSNAGAGSFAGMGTAANNNYNAFTNGSRPYNAFSDGHIGSNYSYNSGMRGHSIYQNTENRGMGTMSTSMPQLGYAQFVKNTTGNTAGVRGMNNANHVYVDREALAQVVGNVTSSCPGVQRSTVLVTDREVLVGLQTDGKNVREAKKQAKMNAMSVSPRYYKVHVTDNAAHIREITQLASRSSKFSVAGTNGNHPVRALVQRITGTDGKHAGVKAKNTSISPIGISSR</sequence>
<feature type="signal peptide" evidence="1">
    <location>
        <begin position="1"/>
        <end position="24"/>
    </location>
</feature>
<evidence type="ECO:0000313" key="2">
    <source>
        <dbReference type="EMBL" id="RNB74623.1"/>
    </source>
</evidence>
<dbReference type="InterPro" id="IPR019076">
    <property type="entry name" value="Spore_lipoprot_YhcN/YlaJ-like"/>
</dbReference>
<organism evidence="2 3">
    <name type="scientific">Brevibacillus invocatus</name>
    <dbReference type="NCBI Taxonomy" id="173959"/>
    <lineage>
        <taxon>Bacteria</taxon>
        <taxon>Bacillati</taxon>
        <taxon>Bacillota</taxon>
        <taxon>Bacilli</taxon>
        <taxon>Bacillales</taxon>
        <taxon>Paenibacillaceae</taxon>
        <taxon>Brevibacillus</taxon>
    </lineage>
</organism>
<proteinExistence type="predicted"/>
<dbReference type="Proteomes" id="UP000282028">
    <property type="component" value="Unassembled WGS sequence"/>
</dbReference>
<dbReference type="PROSITE" id="PS51257">
    <property type="entry name" value="PROKAR_LIPOPROTEIN"/>
    <property type="match status" value="1"/>
</dbReference>
<evidence type="ECO:0000313" key="3">
    <source>
        <dbReference type="Proteomes" id="UP000282028"/>
    </source>
</evidence>
<accession>A0A3M8CGJ9</accession>
<name>A0A3M8CGJ9_9BACL</name>
<evidence type="ECO:0000256" key="1">
    <source>
        <dbReference type="SAM" id="SignalP"/>
    </source>
</evidence>